<dbReference type="Pfam" id="PF01784">
    <property type="entry name" value="DUF34_NIF3"/>
    <property type="match status" value="1"/>
</dbReference>
<dbReference type="PANTHER" id="PTHR13799:SF14">
    <property type="entry name" value="GTP CYCLOHYDROLASE 1 TYPE 2 HOMOLOG"/>
    <property type="match status" value="1"/>
</dbReference>
<dbReference type="FunFam" id="3.40.1390.30:FF:000001">
    <property type="entry name" value="GTP cyclohydrolase 1 type 2"/>
    <property type="match status" value="1"/>
</dbReference>
<feature type="binding site" evidence="5">
    <location>
        <position position="331"/>
    </location>
    <ligand>
        <name>a divalent metal cation</name>
        <dbReference type="ChEBI" id="CHEBI:60240"/>
        <label>1</label>
    </ligand>
</feature>
<proteinExistence type="inferred from homology"/>
<evidence type="ECO:0000256" key="5">
    <source>
        <dbReference type="PIRSR" id="PIRSR602678-1"/>
    </source>
</evidence>
<dbReference type="PIRSF" id="PIRSF037489">
    <property type="entry name" value="UCP037489_NIF3_YqfO"/>
    <property type="match status" value="1"/>
</dbReference>
<keyword evidence="7" id="KW-1185">Reference proteome</keyword>
<comment type="similarity">
    <text evidence="1 4">Belongs to the GTP cyclohydrolase I type 2/NIF3 family.</text>
</comment>
<name>A0A366IF32_9FIRM</name>
<dbReference type="OrthoDB" id="9792792at2"/>
<dbReference type="PANTHER" id="PTHR13799">
    <property type="entry name" value="NGG1 INTERACTING FACTOR 3"/>
    <property type="match status" value="1"/>
</dbReference>
<feature type="binding site" evidence="5">
    <location>
        <position position="105"/>
    </location>
    <ligand>
        <name>a divalent metal cation</name>
        <dbReference type="ChEBI" id="CHEBI:60240"/>
        <label>1</label>
    </ligand>
</feature>
<dbReference type="RefSeq" id="WP_113919466.1">
    <property type="nucleotide sequence ID" value="NZ_QNRX01000002.1"/>
</dbReference>
<evidence type="ECO:0000256" key="3">
    <source>
        <dbReference type="ARBA" id="ARBA00022723"/>
    </source>
</evidence>
<reference evidence="6 7" key="1">
    <citation type="submission" date="2018-06" db="EMBL/GenBank/DDBJ databases">
        <title>Genomic Encyclopedia of Type Strains, Phase IV (KMG-IV): sequencing the most valuable type-strain genomes for metagenomic binning, comparative biology and taxonomic classification.</title>
        <authorList>
            <person name="Goeker M."/>
        </authorList>
    </citation>
    <scope>NUCLEOTIDE SEQUENCE [LARGE SCALE GENOMIC DNA]</scope>
    <source>
        <strain evidence="6 7">DSM 22112</strain>
    </source>
</reference>
<dbReference type="SUPFAM" id="SSF102705">
    <property type="entry name" value="NIF3 (NGG1p interacting factor 3)-like"/>
    <property type="match status" value="1"/>
</dbReference>
<comment type="caution">
    <text evidence="6">The sequence shown here is derived from an EMBL/GenBank/DDBJ whole genome shotgun (WGS) entry which is preliminary data.</text>
</comment>
<evidence type="ECO:0000256" key="4">
    <source>
        <dbReference type="PIRNR" id="PIRNR037489"/>
    </source>
</evidence>
<dbReference type="Gene3D" id="3.30.70.120">
    <property type="match status" value="1"/>
</dbReference>
<feature type="binding site" evidence="5">
    <location>
        <position position="67"/>
    </location>
    <ligand>
        <name>a divalent metal cation</name>
        <dbReference type="ChEBI" id="CHEBI:60240"/>
        <label>1</label>
    </ligand>
</feature>
<evidence type="ECO:0000313" key="7">
    <source>
        <dbReference type="Proteomes" id="UP000253490"/>
    </source>
</evidence>
<accession>A0A366IF32</accession>
<dbReference type="InterPro" id="IPR036069">
    <property type="entry name" value="DUF34/NIF3_sf"/>
</dbReference>
<dbReference type="GO" id="GO:0005737">
    <property type="term" value="C:cytoplasm"/>
    <property type="evidence" value="ECO:0007669"/>
    <property type="project" value="TreeGrafter"/>
</dbReference>
<sequence length="372" mass="41860">MSIKCQQIIQFIEELAPRKLAESWDNVGLMIGSPNMEVNKVLVCLDVNDAVLKEAIENQVDLIVSHHPFLFSPLKNVRWDNYKGRLIKELITREIGVYSAHTNLDISHKGLNYWLANHLEIRNLEVLDKINYENLYKLAIFVPKSGIGQIKEELGRQGAGWIGNYSHCSFSTEGVGNFKPLENTNPYIGTPGKIEEVDEVRIETIVKEGDLERTLKAVLKVHPYEEVAYDIYPLKNNGRVQGLGVVGKLDKEMNTNEFIDFVKNKLNLNNLRGSGPMPNIVRKIAVCSGAGANYMHKAKFSGADVFITGDLKYHDGQTAEEIGLFVIDAGHFSTEIIVIRYLSEYLEECAKKSKANIEIMQSTSGRDTLKVY</sequence>
<gene>
    <name evidence="6" type="ORF">DES36_10230</name>
</gene>
<dbReference type="EMBL" id="QNRX01000002">
    <property type="protein sequence ID" value="RBP68891.1"/>
    <property type="molecule type" value="Genomic_DNA"/>
</dbReference>
<evidence type="ECO:0000313" key="6">
    <source>
        <dbReference type="EMBL" id="RBP68891.1"/>
    </source>
</evidence>
<dbReference type="Gene3D" id="3.40.1390.30">
    <property type="entry name" value="NIF3 (NGG1p interacting factor 3)-like"/>
    <property type="match status" value="1"/>
</dbReference>
<feature type="binding site" evidence="5">
    <location>
        <position position="66"/>
    </location>
    <ligand>
        <name>a divalent metal cation</name>
        <dbReference type="ChEBI" id="CHEBI:60240"/>
        <label>1</label>
    </ligand>
</feature>
<evidence type="ECO:0000256" key="1">
    <source>
        <dbReference type="ARBA" id="ARBA00006964"/>
    </source>
</evidence>
<protein>
    <recommendedName>
        <fullName evidence="2 4">GTP cyclohydrolase 1 type 2 homolog</fullName>
    </recommendedName>
</protein>
<dbReference type="Proteomes" id="UP000253490">
    <property type="component" value="Unassembled WGS sequence"/>
</dbReference>
<dbReference type="InterPro" id="IPR002678">
    <property type="entry name" value="DUF34/NIF3"/>
</dbReference>
<dbReference type="FunFam" id="3.30.70.120:FF:000006">
    <property type="entry name" value="GTP cyclohydrolase 1 type 2 homolog"/>
    <property type="match status" value="1"/>
</dbReference>
<dbReference type="AlphaFoldDB" id="A0A366IF32"/>
<keyword evidence="3 4" id="KW-0479">Metal-binding</keyword>
<organism evidence="6 7">
    <name type="scientific">Alkalibaculum bacchi</name>
    <dbReference type="NCBI Taxonomy" id="645887"/>
    <lineage>
        <taxon>Bacteria</taxon>
        <taxon>Bacillati</taxon>
        <taxon>Bacillota</taxon>
        <taxon>Clostridia</taxon>
        <taxon>Eubacteriales</taxon>
        <taxon>Eubacteriaceae</taxon>
        <taxon>Alkalibaculum</taxon>
    </lineage>
</organism>
<feature type="binding site" evidence="5">
    <location>
        <position position="335"/>
    </location>
    <ligand>
        <name>a divalent metal cation</name>
        <dbReference type="ChEBI" id="CHEBI:60240"/>
        <label>1</label>
    </ligand>
</feature>
<dbReference type="InterPro" id="IPR015867">
    <property type="entry name" value="N-reg_PII/ATP_PRibTrfase_C"/>
</dbReference>
<evidence type="ECO:0000256" key="2">
    <source>
        <dbReference type="ARBA" id="ARBA00022112"/>
    </source>
</evidence>
<dbReference type="InterPro" id="IPR017221">
    <property type="entry name" value="DUF34/NIF3_bac"/>
</dbReference>
<dbReference type="GO" id="GO:0046872">
    <property type="term" value="F:metal ion binding"/>
    <property type="evidence" value="ECO:0007669"/>
    <property type="project" value="UniProtKB-UniRule"/>
</dbReference>
<dbReference type="NCBIfam" id="TIGR00486">
    <property type="entry name" value="YbgI_SA1388"/>
    <property type="match status" value="1"/>
</dbReference>